<dbReference type="Proteomes" id="UP001231189">
    <property type="component" value="Unassembled WGS sequence"/>
</dbReference>
<dbReference type="AlphaFoldDB" id="A0AAD8WTW3"/>
<dbReference type="EMBL" id="JAUUTY010000002">
    <property type="protein sequence ID" value="KAK1680314.1"/>
    <property type="molecule type" value="Genomic_DNA"/>
</dbReference>
<keyword evidence="5" id="KW-1185">Reference proteome</keyword>
<sequence>MKQVVTGFVSSSSFRSYSLCVAPASSTAYLTYNTIALAHLTVNQTILDANASTNPVHMIDVHAAHGVQWPPFLQATCDRADSNLRAHLRLGSPALATAATCSSAPKPSTCLRNVPRPRILLPPTAQLAADPVTTLVHELHLYETLAVNCRDVPPQTFMGSVTY</sequence>
<accession>A0AAD8WTW3</accession>
<keyword evidence="1" id="KW-0805">Transcription regulation</keyword>
<organism evidence="4 5">
    <name type="scientific">Lolium multiflorum</name>
    <name type="common">Italian ryegrass</name>
    <name type="synonym">Lolium perenne subsp. multiflorum</name>
    <dbReference type="NCBI Taxonomy" id="4521"/>
    <lineage>
        <taxon>Eukaryota</taxon>
        <taxon>Viridiplantae</taxon>
        <taxon>Streptophyta</taxon>
        <taxon>Embryophyta</taxon>
        <taxon>Tracheophyta</taxon>
        <taxon>Spermatophyta</taxon>
        <taxon>Magnoliopsida</taxon>
        <taxon>Liliopsida</taxon>
        <taxon>Poales</taxon>
        <taxon>Poaceae</taxon>
        <taxon>BOP clade</taxon>
        <taxon>Pooideae</taxon>
        <taxon>Poodae</taxon>
        <taxon>Poeae</taxon>
        <taxon>Poeae Chloroplast Group 2 (Poeae type)</taxon>
        <taxon>Loliodinae</taxon>
        <taxon>Loliinae</taxon>
        <taxon>Lolium</taxon>
    </lineage>
</organism>
<reference evidence="4" key="1">
    <citation type="submission" date="2023-07" db="EMBL/GenBank/DDBJ databases">
        <title>A chromosome-level genome assembly of Lolium multiflorum.</title>
        <authorList>
            <person name="Chen Y."/>
            <person name="Copetti D."/>
            <person name="Kolliker R."/>
            <person name="Studer B."/>
        </authorList>
    </citation>
    <scope>NUCLEOTIDE SEQUENCE</scope>
    <source>
        <strain evidence="4">02402/16</strain>
        <tissue evidence="4">Leaf</tissue>
    </source>
</reference>
<evidence type="ECO:0000256" key="1">
    <source>
        <dbReference type="ARBA" id="ARBA00023015"/>
    </source>
</evidence>
<evidence type="ECO:0000256" key="3">
    <source>
        <dbReference type="PROSITE-ProRule" id="PRU01191"/>
    </source>
</evidence>
<comment type="similarity">
    <text evidence="3">Belongs to the GRAS family.</text>
</comment>
<dbReference type="InterPro" id="IPR005202">
    <property type="entry name" value="TF_GRAS"/>
</dbReference>
<keyword evidence="2" id="KW-0804">Transcription</keyword>
<proteinExistence type="inferred from homology"/>
<evidence type="ECO:0000313" key="5">
    <source>
        <dbReference type="Proteomes" id="UP001231189"/>
    </source>
</evidence>
<dbReference type="Pfam" id="PF03514">
    <property type="entry name" value="GRAS"/>
    <property type="match status" value="1"/>
</dbReference>
<comment type="caution">
    <text evidence="3">Lacks conserved residue(s) required for the propagation of feature annotation.</text>
</comment>
<gene>
    <name evidence="4" type="ORF">QYE76_041162</name>
</gene>
<evidence type="ECO:0000313" key="4">
    <source>
        <dbReference type="EMBL" id="KAK1680314.1"/>
    </source>
</evidence>
<protein>
    <submittedName>
        <fullName evidence="4">Uncharacterized protein</fullName>
    </submittedName>
</protein>
<name>A0AAD8WTW3_LOLMU</name>
<evidence type="ECO:0000256" key="2">
    <source>
        <dbReference type="ARBA" id="ARBA00023163"/>
    </source>
</evidence>
<dbReference type="PROSITE" id="PS50985">
    <property type="entry name" value="GRAS"/>
    <property type="match status" value="1"/>
</dbReference>
<comment type="caution">
    <text evidence="4">The sequence shown here is derived from an EMBL/GenBank/DDBJ whole genome shotgun (WGS) entry which is preliminary data.</text>
</comment>